<organism evidence="1">
    <name type="scientific">Anguilla anguilla</name>
    <name type="common">European freshwater eel</name>
    <name type="synonym">Muraena anguilla</name>
    <dbReference type="NCBI Taxonomy" id="7936"/>
    <lineage>
        <taxon>Eukaryota</taxon>
        <taxon>Metazoa</taxon>
        <taxon>Chordata</taxon>
        <taxon>Craniata</taxon>
        <taxon>Vertebrata</taxon>
        <taxon>Euteleostomi</taxon>
        <taxon>Actinopterygii</taxon>
        <taxon>Neopterygii</taxon>
        <taxon>Teleostei</taxon>
        <taxon>Anguilliformes</taxon>
        <taxon>Anguillidae</taxon>
        <taxon>Anguilla</taxon>
    </lineage>
</organism>
<dbReference type="EMBL" id="GBXM01084928">
    <property type="protein sequence ID" value="JAH23649.1"/>
    <property type="molecule type" value="Transcribed_RNA"/>
</dbReference>
<evidence type="ECO:0000313" key="1">
    <source>
        <dbReference type="EMBL" id="JAH51453.1"/>
    </source>
</evidence>
<sequence>MAMSPMTVGSSSSCPTYLFAFSSKVEISFSSSFRLLSLTGSPSCSAEMPDEICSEG</sequence>
<dbReference type="AlphaFoldDB" id="A0A0E9TFG4"/>
<proteinExistence type="predicted"/>
<reference evidence="1" key="2">
    <citation type="journal article" date="2015" name="Fish Shellfish Immunol.">
        <title>Early steps in the European eel (Anguilla anguilla)-Vibrio vulnificus interaction in the gills: Role of the RtxA13 toxin.</title>
        <authorList>
            <person name="Callol A."/>
            <person name="Pajuelo D."/>
            <person name="Ebbesson L."/>
            <person name="Teles M."/>
            <person name="MacKenzie S."/>
            <person name="Amaro C."/>
        </authorList>
    </citation>
    <scope>NUCLEOTIDE SEQUENCE</scope>
</reference>
<name>A0A0E9TFG4_ANGAN</name>
<protein>
    <submittedName>
        <fullName evidence="1">Uncharacterized protein</fullName>
    </submittedName>
</protein>
<reference evidence="1" key="1">
    <citation type="submission" date="2014-11" db="EMBL/GenBank/DDBJ databases">
        <authorList>
            <person name="Amaro Gonzalez C."/>
        </authorList>
    </citation>
    <scope>NUCLEOTIDE SEQUENCE</scope>
</reference>
<accession>A0A0E9TFG4</accession>
<dbReference type="EMBL" id="GBXM01057124">
    <property type="protein sequence ID" value="JAH51453.1"/>
    <property type="molecule type" value="Transcribed_RNA"/>
</dbReference>